<sequence length="337" mass="38935">MRECDVGYMYKVVLSFGVFTCERIKNNESLNTGYTFCIFQIINQNHSSCSLQSAYLMSTLFAPFIFFPFFGDWGVTRSNQVDDIHQADFCKMTPAKFCGSKEMVPLEFRKLGLREWVVQREASSSTSNNMSRINDQNTYDDIDGLLHDTFIEVEEGLNGDQGVPSKPNEVLNGLSNTTFEDLLELLREKFPMAQLPKSYNESKNIIKDLGLDYKKIHACPNDCILYRKEYEGADVCPKCETSRWKSKNIPAKVLRHFPLKPRLQRVFMCSKTPESMVWHDKERTKDDKIRHPADAQSWKDFDETYPDFKKEPRNVRLALASDGFNPFRTMSVSHSTL</sequence>
<keyword evidence="1" id="KW-1185">Reference proteome</keyword>
<reference evidence="1" key="1">
    <citation type="journal article" date="2021" name="Nat. Commun.">
        <title>Genomic analyses provide insights into spinach domestication and the genetic basis of agronomic traits.</title>
        <authorList>
            <person name="Cai X."/>
            <person name="Sun X."/>
            <person name="Xu C."/>
            <person name="Sun H."/>
            <person name="Wang X."/>
            <person name="Ge C."/>
            <person name="Zhang Z."/>
            <person name="Wang Q."/>
            <person name="Fei Z."/>
            <person name="Jiao C."/>
            <person name="Wang Q."/>
        </authorList>
    </citation>
    <scope>NUCLEOTIDE SEQUENCE [LARGE SCALE GENOMIC DNA]</scope>
    <source>
        <strain evidence="1">cv. Varoflay</strain>
    </source>
</reference>
<protein>
    <recommendedName>
        <fullName evidence="3">Transposase-associated domain-containing protein</fullName>
    </recommendedName>
</protein>
<evidence type="ECO:0000313" key="2">
    <source>
        <dbReference type="RefSeq" id="XP_056697938.1"/>
    </source>
</evidence>
<dbReference type="InterPro" id="IPR004242">
    <property type="entry name" value="Transposase_21"/>
</dbReference>
<evidence type="ECO:0000313" key="1">
    <source>
        <dbReference type="Proteomes" id="UP000813463"/>
    </source>
</evidence>
<organism evidence="1 2">
    <name type="scientific">Spinacia oleracea</name>
    <name type="common">Spinach</name>
    <dbReference type="NCBI Taxonomy" id="3562"/>
    <lineage>
        <taxon>Eukaryota</taxon>
        <taxon>Viridiplantae</taxon>
        <taxon>Streptophyta</taxon>
        <taxon>Embryophyta</taxon>
        <taxon>Tracheophyta</taxon>
        <taxon>Spermatophyta</taxon>
        <taxon>Magnoliopsida</taxon>
        <taxon>eudicotyledons</taxon>
        <taxon>Gunneridae</taxon>
        <taxon>Pentapetalae</taxon>
        <taxon>Caryophyllales</taxon>
        <taxon>Chenopodiaceae</taxon>
        <taxon>Chenopodioideae</taxon>
        <taxon>Anserineae</taxon>
        <taxon>Spinacia</taxon>
    </lineage>
</organism>
<proteinExistence type="predicted"/>
<dbReference type="Pfam" id="PF02992">
    <property type="entry name" value="Transposase_21"/>
    <property type="match status" value="1"/>
</dbReference>
<gene>
    <name evidence="2" type="primary">LOC130471695</name>
</gene>
<reference evidence="2" key="2">
    <citation type="submission" date="2025-08" db="UniProtKB">
        <authorList>
            <consortium name="RefSeq"/>
        </authorList>
    </citation>
    <scope>IDENTIFICATION</scope>
    <source>
        <tissue evidence="2">Leaf</tissue>
    </source>
</reference>
<evidence type="ECO:0008006" key="3">
    <source>
        <dbReference type="Google" id="ProtNLM"/>
    </source>
</evidence>
<dbReference type="PANTHER" id="PTHR10775:SF190">
    <property type="entry name" value="TNP2-LIKE TRANSPOSON PROTEIN"/>
    <property type="match status" value="1"/>
</dbReference>
<accession>A0ABM3RQP1</accession>
<dbReference type="GeneID" id="130471695"/>
<dbReference type="PANTHER" id="PTHR10775">
    <property type="entry name" value="OS08G0208400 PROTEIN"/>
    <property type="match status" value="1"/>
</dbReference>
<dbReference type="RefSeq" id="XP_056697938.1">
    <property type="nucleotide sequence ID" value="XM_056841960.1"/>
</dbReference>
<dbReference type="Proteomes" id="UP000813463">
    <property type="component" value="Chromosome 4"/>
</dbReference>
<name>A0ABM3RQP1_SPIOL</name>